<proteinExistence type="predicted"/>
<dbReference type="Proteomes" id="UP000319976">
    <property type="component" value="Chromosome"/>
</dbReference>
<organism evidence="1 2">
    <name type="scientific">Calycomorphotria hydatis</name>
    <dbReference type="NCBI Taxonomy" id="2528027"/>
    <lineage>
        <taxon>Bacteria</taxon>
        <taxon>Pseudomonadati</taxon>
        <taxon>Planctomycetota</taxon>
        <taxon>Planctomycetia</taxon>
        <taxon>Planctomycetales</taxon>
        <taxon>Planctomycetaceae</taxon>
        <taxon>Calycomorphotria</taxon>
    </lineage>
</organism>
<name>A0A517TDR1_9PLAN</name>
<dbReference type="AlphaFoldDB" id="A0A517TDR1"/>
<sequence length="143" mass="16164">MKYDRMNYLRRIELWGALSAAMCIGCWSDSNLPELAEVTGTVLLDGEPVPNARLQFLPAEGRPSYGKTDEDGQFRLRYNLREDGAVLGNHRVEITTEDLIEDAETEKSIKVPERIPKKYNVNSELVMEVAPGYNDFTIELVGQ</sequence>
<dbReference type="RefSeq" id="WP_231734082.1">
    <property type="nucleotide sequence ID" value="NZ_CP036316.1"/>
</dbReference>
<dbReference type="EMBL" id="CP036316">
    <property type="protein sequence ID" value="QDT66509.1"/>
    <property type="molecule type" value="Genomic_DNA"/>
</dbReference>
<evidence type="ECO:0000313" key="1">
    <source>
        <dbReference type="EMBL" id="QDT66509.1"/>
    </source>
</evidence>
<reference evidence="1 2" key="1">
    <citation type="submission" date="2019-02" db="EMBL/GenBank/DDBJ databases">
        <title>Deep-cultivation of Planctomycetes and their phenomic and genomic characterization uncovers novel biology.</title>
        <authorList>
            <person name="Wiegand S."/>
            <person name="Jogler M."/>
            <person name="Boedeker C."/>
            <person name="Pinto D."/>
            <person name="Vollmers J."/>
            <person name="Rivas-Marin E."/>
            <person name="Kohn T."/>
            <person name="Peeters S.H."/>
            <person name="Heuer A."/>
            <person name="Rast P."/>
            <person name="Oberbeckmann S."/>
            <person name="Bunk B."/>
            <person name="Jeske O."/>
            <person name="Meyerdierks A."/>
            <person name="Storesund J.E."/>
            <person name="Kallscheuer N."/>
            <person name="Luecker S."/>
            <person name="Lage O.M."/>
            <person name="Pohl T."/>
            <person name="Merkel B.J."/>
            <person name="Hornburger P."/>
            <person name="Mueller R.-W."/>
            <person name="Bruemmer F."/>
            <person name="Labrenz M."/>
            <person name="Spormann A.M."/>
            <person name="Op den Camp H."/>
            <person name="Overmann J."/>
            <person name="Amann R."/>
            <person name="Jetten M.S.M."/>
            <person name="Mascher T."/>
            <person name="Medema M.H."/>
            <person name="Devos D.P."/>
            <person name="Kaster A.-K."/>
            <person name="Ovreas L."/>
            <person name="Rohde M."/>
            <person name="Galperin M.Y."/>
            <person name="Jogler C."/>
        </authorList>
    </citation>
    <scope>NUCLEOTIDE SEQUENCE [LARGE SCALE GENOMIC DNA]</scope>
    <source>
        <strain evidence="1 2">V22</strain>
    </source>
</reference>
<keyword evidence="2" id="KW-1185">Reference proteome</keyword>
<dbReference type="KEGG" id="chya:V22_37770"/>
<evidence type="ECO:0008006" key="3">
    <source>
        <dbReference type="Google" id="ProtNLM"/>
    </source>
</evidence>
<protein>
    <recommendedName>
        <fullName evidence="3">Nickel uptake substrate-specific transmembrane region</fullName>
    </recommendedName>
</protein>
<accession>A0A517TDR1</accession>
<gene>
    <name evidence="1" type="ORF">V22_37770</name>
</gene>
<evidence type="ECO:0000313" key="2">
    <source>
        <dbReference type="Proteomes" id="UP000319976"/>
    </source>
</evidence>